<feature type="domain" description="RimM N-terminal" evidence="7">
    <location>
        <begin position="45"/>
        <end position="116"/>
    </location>
</feature>
<proteinExistence type="inferred from homology"/>
<dbReference type="GO" id="GO:0006364">
    <property type="term" value="P:rRNA processing"/>
    <property type="evidence" value="ECO:0007669"/>
    <property type="project" value="UniProtKB-UniRule"/>
</dbReference>
<dbReference type="InterPro" id="IPR011033">
    <property type="entry name" value="PRC_barrel-like_sf"/>
</dbReference>
<evidence type="ECO:0000256" key="3">
    <source>
        <dbReference type="ARBA" id="ARBA00022552"/>
    </source>
</evidence>
<keyword evidence="3 5" id="KW-0698">rRNA processing</keyword>
<evidence type="ECO:0000259" key="8">
    <source>
        <dbReference type="Pfam" id="PF24986"/>
    </source>
</evidence>
<dbReference type="HAMAP" id="MF_00014">
    <property type="entry name" value="Ribosome_mat_RimM"/>
    <property type="match status" value="1"/>
</dbReference>
<evidence type="ECO:0000256" key="1">
    <source>
        <dbReference type="ARBA" id="ARBA00022490"/>
    </source>
</evidence>
<evidence type="ECO:0000256" key="4">
    <source>
        <dbReference type="ARBA" id="ARBA00023186"/>
    </source>
</evidence>
<evidence type="ECO:0000256" key="5">
    <source>
        <dbReference type="HAMAP-Rule" id="MF_00014"/>
    </source>
</evidence>
<dbReference type="Gene3D" id="2.30.30.240">
    <property type="entry name" value="PRC-barrel domain"/>
    <property type="match status" value="1"/>
</dbReference>
<dbReference type="InterPro" id="IPR009000">
    <property type="entry name" value="Transl_B-barrel_sf"/>
</dbReference>
<comment type="domain">
    <text evidence="5">The PRC barrel domain binds ribosomal protein uS19.</text>
</comment>
<dbReference type="SUPFAM" id="SSF50346">
    <property type="entry name" value="PRC-barrel domain"/>
    <property type="match status" value="1"/>
</dbReference>
<feature type="region of interest" description="Disordered" evidence="6">
    <location>
        <begin position="1"/>
        <end position="37"/>
    </location>
</feature>
<dbReference type="InterPro" id="IPR011961">
    <property type="entry name" value="RimM"/>
</dbReference>
<dbReference type="InterPro" id="IPR056792">
    <property type="entry name" value="PRC_RimM"/>
</dbReference>
<dbReference type="GO" id="GO:0042274">
    <property type="term" value="P:ribosomal small subunit biogenesis"/>
    <property type="evidence" value="ECO:0007669"/>
    <property type="project" value="UniProtKB-UniRule"/>
</dbReference>
<keyword evidence="2 5" id="KW-0690">Ribosome biogenesis</keyword>
<dbReference type="InterPro" id="IPR036976">
    <property type="entry name" value="RimM_N_sf"/>
</dbReference>
<dbReference type="NCBIfam" id="TIGR02273">
    <property type="entry name" value="16S_RimM"/>
    <property type="match status" value="1"/>
</dbReference>
<reference evidence="10" key="1">
    <citation type="submission" date="2020-09" db="EMBL/GenBank/DDBJ databases">
        <title>Sphingomonas sp., a new species isolated from pork steak.</title>
        <authorList>
            <person name="Heidler von Heilborn D."/>
        </authorList>
    </citation>
    <scope>NUCLEOTIDE SEQUENCE [LARGE SCALE GENOMIC DNA]</scope>
</reference>
<dbReference type="PANTHER" id="PTHR33692">
    <property type="entry name" value="RIBOSOME MATURATION FACTOR RIMM"/>
    <property type="match status" value="1"/>
</dbReference>
<dbReference type="GO" id="GO:0043022">
    <property type="term" value="F:ribosome binding"/>
    <property type="evidence" value="ECO:0007669"/>
    <property type="project" value="InterPro"/>
</dbReference>
<dbReference type="SUPFAM" id="SSF50447">
    <property type="entry name" value="Translation proteins"/>
    <property type="match status" value="1"/>
</dbReference>
<keyword evidence="10" id="KW-1185">Reference proteome</keyword>
<comment type="subunit">
    <text evidence="5">Binds ribosomal protein uS19.</text>
</comment>
<name>A0A974NSF1_9SPHN</name>
<comment type="function">
    <text evidence="5">An accessory protein needed during the final step in the assembly of 30S ribosomal subunit, possibly for assembly of the head region. Essential for efficient processing of 16S rRNA. May be needed both before and after RbfA during the maturation of 16S rRNA. It has affinity for free ribosomal 30S subunits but not for 70S ribosomes.</text>
</comment>
<dbReference type="GO" id="GO:0005840">
    <property type="term" value="C:ribosome"/>
    <property type="evidence" value="ECO:0007669"/>
    <property type="project" value="InterPro"/>
</dbReference>
<dbReference type="EMBL" id="CP061035">
    <property type="protein sequence ID" value="QQV76082.1"/>
    <property type="molecule type" value="Genomic_DNA"/>
</dbReference>
<dbReference type="GO" id="GO:0005737">
    <property type="term" value="C:cytoplasm"/>
    <property type="evidence" value="ECO:0007669"/>
    <property type="project" value="UniProtKB-SubCell"/>
</dbReference>
<protein>
    <recommendedName>
        <fullName evidence="5">Ribosome maturation factor RimM</fullName>
    </recommendedName>
</protein>
<gene>
    <name evidence="5 9" type="primary">rimM</name>
    <name evidence="9" type="ORF">H5J25_11020</name>
</gene>
<evidence type="ECO:0000313" key="10">
    <source>
        <dbReference type="Proteomes" id="UP000595894"/>
    </source>
</evidence>
<dbReference type="Pfam" id="PF01782">
    <property type="entry name" value="RimM"/>
    <property type="match status" value="1"/>
</dbReference>
<evidence type="ECO:0000313" key="9">
    <source>
        <dbReference type="EMBL" id="QQV76082.1"/>
    </source>
</evidence>
<dbReference type="PANTHER" id="PTHR33692:SF1">
    <property type="entry name" value="RIBOSOME MATURATION FACTOR RIMM"/>
    <property type="match status" value="1"/>
</dbReference>
<feature type="domain" description="Ribosome maturation factor RimM PRC barrel" evidence="8">
    <location>
        <begin position="129"/>
        <end position="188"/>
    </location>
</feature>
<dbReference type="AlphaFoldDB" id="A0A974NSF1"/>
<evidence type="ECO:0000259" key="7">
    <source>
        <dbReference type="Pfam" id="PF01782"/>
    </source>
</evidence>
<feature type="compositionally biased region" description="Pro residues" evidence="6">
    <location>
        <begin position="8"/>
        <end position="18"/>
    </location>
</feature>
<sequence length="199" mass="20893">MTKTPPTKASPPQTPPKGPTTRPASNPVPLRTGDGEDRASAPVTLAVIIGAHGVMGEVRLKLFTDDLGAYASFNGGSLTLKSTRHGSNGTIARIAEINDRNAAEALRGTELTVLRSELPPLADGEYYHADLLGLPAVSTDGEALGVVVAIDDFGAGDVIEVERPTEDGKPGKRFMVPMNADAVPEWDGRRLVIDAAFIV</sequence>
<dbReference type="Gene3D" id="2.40.30.60">
    <property type="entry name" value="RimM"/>
    <property type="match status" value="1"/>
</dbReference>
<accession>A0A974NSF1</accession>
<evidence type="ECO:0000256" key="6">
    <source>
        <dbReference type="SAM" id="MobiDB-lite"/>
    </source>
</evidence>
<organism evidence="9 10">
    <name type="scientific">Sphingomonas aliaeris</name>
    <dbReference type="NCBI Taxonomy" id="2759526"/>
    <lineage>
        <taxon>Bacteria</taxon>
        <taxon>Pseudomonadati</taxon>
        <taxon>Pseudomonadota</taxon>
        <taxon>Alphaproteobacteria</taxon>
        <taxon>Sphingomonadales</taxon>
        <taxon>Sphingomonadaceae</taxon>
        <taxon>Sphingomonas</taxon>
    </lineage>
</organism>
<dbReference type="InterPro" id="IPR002676">
    <property type="entry name" value="RimM_N"/>
</dbReference>
<dbReference type="Pfam" id="PF24986">
    <property type="entry name" value="PRC_RimM"/>
    <property type="match status" value="1"/>
</dbReference>
<comment type="subcellular location">
    <subcellularLocation>
        <location evidence="5">Cytoplasm</location>
    </subcellularLocation>
</comment>
<evidence type="ECO:0000256" key="2">
    <source>
        <dbReference type="ARBA" id="ARBA00022517"/>
    </source>
</evidence>
<dbReference type="Proteomes" id="UP000595894">
    <property type="component" value="Chromosome"/>
</dbReference>
<dbReference type="KEGG" id="sari:H5J25_11020"/>
<keyword evidence="1 5" id="KW-0963">Cytoplasm</keyword>
<comment type="similarity">
    <text evidence="5">Belongs to the RimM family.</text>
</comment>
<keyword evidence="4 5" id="KW-0143">Chaperone</keyword>